<gene>
    <name evidence="1" type="ORF">AVDCRST_MAG95-1811</name>
</gene>
<accession>A0A6J4IGJ8</accession>
<organism evidence="1">
    <name type="scientific">uncultured Adhaeribacter sp</name>
    <dbReference type="NCBI Taxonomy" id="448109"/>
    <lineage>
        <taxon>Bacteria</taxon>
        <taxon>Pseudomonadati</taxon>
        <taxon>Bacteroidota</taxon>
        <taxon>Cytophagia</taxon>
        <taxon>Cytophagales</taxon>
        <taxon>Hymenobacteraceae</taxon>
        <taxon>Adhaeribacter</taxon>
        <taxon>environmental samples</taxon>
    </lineage>
</organism>
<name>A0A6J4IGJ8_9BACT</name>
<protein>
    <submittedName>
        <fullName evidence="1">Uncharacterized protein</fullName>
    </submittedName>
</protein>
<feature type="non-terminal residue" evidence="1">
    <location>
        <position position="1"/>
    </location>
</feature>
<proteinExistence type="predicted"/>
<reference evidence="1" key="1">
    <citation type="submission" date="2020-02" db="EMBL/GenBank/DDBJ databases">
        <authorList>
            <person name="Meier V. D."/>
        </authorList>
    </citation>
    <scope>NUCLEOTIDE SEQUENCE</scope>
    <source>
        <strain evidence="1">AVDCRST_MAG95</strain>
    </source>
</reference>
<dbReference type="AlphaFoldDB" id="A0A6J4IGJ8"/>
<dbReference type="EMBL" id="CADCTJ010000565">
    <property type="protein sequence ID" value="CAA9249652.1"/>
    <property type="molecule type" value="Genomic_DNA"/>
</dbReference>
<sequence>PFLPLVISLMTHQLGERLQAYENI</sequence>
<evidence type="ECO:0000313" key="1">
    <source>
        <dbReference type="EMBL" id="CAA9249652.1"/>
    </source>
</evidence>